<dbReference type="RefSeq" id="WP_015046294.1">
    <property type="nucleotide sequence ID" value="NC_018868.3"/>
</dbReference>
<dbReference type="InterPro" id="IPR011990">
    <property type="entry name" value="TPR-like_helical_dom_sf"/>
</dbReference>
<dbReference type="OrthoDB" id="7593450at2"/>
<dbReference type="KEGG" id="saga:M5M_04570"/>
<keyword evidence="2" id="KW-1185">Reference proteome</keyword>
<dbReference type="EMBL" id="CP003746">
    <property type="protein sequence ID" value="AFU98121.1"/>
    <property type="molecule type" value="Genomic_DNA"/>
</dbReference>
<dbReference type="Gene3D" id="1.20.58.320">
    <property type="entry name" value="TPR-like"/>
    <property type="match status" value="1"/>
</dbReference>
<accession>K4KGK4</accession>
<dbReference type="Gene3D" id="1.25.40.10">
    <property type="entry name" value="Tetratricopeptide repeat domain"/>
    <property type="match status" value="1"/>
</dbReference>
<dbReference type="InterPro" id="IPR010323">
    <property type="entry name" value="DUF924"/>
</dbReference>
<dbReference type="SUPFAM" id="SSF48452">
    <property type="entry name" value="TPR-like"/>
    <property type="match status" value="1"/>
</dbReference>
<organism evidence="1 2">
    <name type="scientific">Simiduia agarivorans (strain DSM 21679 / JCM 13881 / BCRC 17597 / SA1)</name>
    <dbReference type="NCBI Taxonomy" id="1117647"/>
    <lineage>
        <taxon>Bacteria</taxon>
        <taxon>Pseudomonadati</taxon>
        <taxon>Pseudomonadota</taxon>
        <taxon>Gammaproteobacteria</taxon>
        <taxon>Cellvibrionales</taxon>
        <taxon>Cellvibrionaceae</taxon>
        <taxon>Simiduia</taxon>
    </lineage>
</organism>
<name>K4KGK4_SIMAS</name>
<proteinExistence type="predicted"/>
<reference evidence="1 2" key="1">
    <citation type="journal article" date="2013" name="Genome Announc.">
        <title>Complete genome sequence of Simiduia agarivorans SA1(T), a marine bacterium able to degrade a variety of polysaccharides.</title>
        <authorList>
            <person name="Lin S.Y."/>
            <person name="Shieh W.Y."/>
            <person name="Chen J.S."/>
            <person name="Tang S.L."/>
        </authorList>
    </citation>
    <scope>NUCLEOTIDE SEQUENCE [LARGE SCALE GENOMIC DNA]</scope>
    <source>
        <strain evidence="2">DSM 21679 / JCM 13881 / BCRC 17597 / SA1</strain>
    </source>
</reference>
<evidence type="ECO:0000313" key="2">
    <source>
        <dbReference type="Proteomes" id="UP000000466"/>
    </source>
</evidence>
<dbReference type="HOGENOM" id="CLU_065010_2_0_6"/>
<dbReference type="eggNOG" id="COG3803">
    <property type="taxonomic scope" value="Bacteria"/>
</dbReference>
<protein>
    <recommendedName>
        <fullName evidence="3">Transmembrane protein</fullName>
    </recommendedName>
</protein>
<dbReference type="Proteomes" id="UP000000466">
    <property type="component" value="Chromosome"/>
</dbReference>
<evidence type="ECO:0008006" key="3">
    <source>
        <dbReference type="Google" id="ProtNLM"/>
    </source>
</evidence>
<sequence length="179" mass="20629">MSPEVILDFWFDEIQPAQWWKKVPAFDQQIRRRFGQWLLAARTGELDHWAVDAWGTLALVIVLDQFSRNIYRDSAEAFAGDARALALASVAVDAGWDQQLNNAQKHFLYMPFMHSESLALHDRALQLFSALEGEDPAAFERRHRDIIERFGRYPHRNEALGRVSTAEELAFLQTPGSRF</sequence>
<dbReference type="Pfam" id="PF06041">
    <property type="entry name" value="DUF924"/>
    <property type="match status" value="1"/>
</dbReference>
<dbReference type="AlphaFoldDB" id="K4KGK4"/>
<gene>
    <name evidence="1" type="ordered locus">M5M_04570</name>
</gene>
<evidence type="ECO:0000313" key="1">
    <source>
        <dbReference type="EMBL" id="AFU98121.1"/>
    </source>
</evidence>